<dbReference type="Proteomes" id="UP000184212">
    <property type="component" value="Unassembled WGS sequence"/>
</dbReference>
<dbReference type="STRING" id="947013.SAMN04488109_5147"/>
<evidence type="ECO:0000313" key="3">
    <source>
        <dbReference type="EMBL" id="SHH75264.1"/>
    </source>
</evidence>
<dbReference type="RefSeq" id="WP_073140243.1">
    <property type="nucleotide sequence ID" value="NZ_FQWQ01000004.1"/>
</dbReference>
<dbReference type="OrthoDB" id="9814627at2"/>
<sequence length="1145" mass="127672">MKFLLLIVLGTVMYMPLHSQSSAPNILPPSPDATAFAKYTEIPIGSYTGIPPIDIPLYTISSGRITVPIALSYHAGGIKVEDIASNIGTNWTLQGLGSVSRSIHGLADDVPVKGFFDNYIQADMVTSNDDLYEIAQNNIDTQPDAYYFNVGNYSGQLIFAKDGTCYTIPHSNLRIKPGVGPLKGNNSQWEITTEDGTVYILGKEEVTSAVSYCAVNGGIPTQPQTPPYISAWYVTEIQEPHLANHVTFSYFSIPAVRYDVKGTASQTHLDNPSVEKGRTSYCNSEVTVSSYAVIDHITYRGGTIEFGREGRLDFGGMRISGMIIKNYHGQTLKSFVFDNDHYFDAVCDGSECMRLKLNAVTEIGSDGSKKPPYRFTYNTTKLPSRKSLDTDYWGYFNNKGNTLGYPDFQDYFDEAPEIIALPGDDKGADPDAAKAGVLTQIQYPTGGSMSFDYELNEVVSSQLRNQTSKPEKYSIKKSDDGTAATTTATFTIKGYFKAGLYVNVKYQTTGCQDPGSDIPSIQANCPTILITNTGRAADQHLFQATNITESAMFLNNGTYKITVQNVKGIQTYFMDVTFRPEIDSPNKYAGGLRVKHISIQDDLGAVMTKDYTYNDTDGTSTGRLSGFPKYYYKDINYVLMADRADRPPMEERINQFTRTTESNSTLGNSRGSYVGYGKVTETNSLSGISEYYYTSVWKSEKENTTTYLDDNLYDQPFGPPRYDNEWTRGFLSKQIDYSSGVVNNKTVSSPVREVNNTYTTLGTGEEVRGVKVAVYENHALGKDKNKYKALLIHRYGNLSYVLTSTVEDLKNSNGTVSVKKEYLFSPSHRQLQKETETFLEDTSTPANTWRRMTTFQYPDDYTTTSVTSDPAKALSNMKRLHMVNTVIEKQVWETRNNITTLTDAEIDLFNINGYDLRQTLKLSAAKAIGQSSYKTSTINASGAFEYQKANFATVITYGTYDAANGNLAFYTMRDGTRKAYQWGLNKLYPVAETTQTGQGPAFYRDFEEDGNSPAGDAHTGSKSKTGGLQYNLKKLVAGRYVLSYWLKSTDPSKSNDPWEYQQQWIDVTGTTYNISLTGQIDDLRFYPENAQMTTYTYFPGVGLQSATDANDLTTYYKYDGFGRLNTVRDADRNLVKKLQYNYRAK</sequence>
<organism evidence="3 4">
    <name type="scientific">Chryseolinea serpens</name>
    <dbReference type="NCBI Taxonomy" id="947013"/>
    <lineage>
        <taxon>Bacteria</taxon>
        <taxon>Pseudomonadati</taxon>
        <taxon>Bacteroidota</taxon>
        <taxon>Cytophagia</taxon>
        <taxon>Cytophagales</taxon>
        <taxon>Fulvivirgaceae</taxon>
        <taxon>Chryseolinea</taxon>
    </lineage>
</organism>
<evidence type="ECO:0000256" key="2">
    <source>
        <dbReference type="SAM" id="SignalP"/>
    </source>
</evidence>
<keyword evidence="4" id="KW-1185">Reference proteome</keyword>
<proteinExistence type="predicted"/>
<gene>
    <name evidence="3" type="ORF">SAMN04488109_5147</name>
</gene>
<evidence type="ECO:0000313" key="4">
    <source>
        <dbReference type="Proteomes" id="UP000184212"/>
    </source>
</evidence>
<keyword evidence="2" id="KW-0732">Signal</keyword>
<reference evidence="3 4" key="1">
    <citation type="submission" date="2016-11" db="EMBL/GenBank/DDBJ databases">
        <authorList>
            <person name="Jaros S."/>
            <person name="Januszkiewicz K."/>
            <person name="Wedrychowicz H."/>
        </authorList>
    </citation>
    <scope>NUCLEOTIDE SEQUENCE [LARGE SCALE GENOMIC DNA]</scope>
    <source>
        <strain evidence="3 4">DSM 24574</strain>
    </source>
</reference>
<dbReference type="EMBL" id="FQWQ01000004">
    <property type="protein sequence ID" value="SHH75264.1"/>
    <property type="molecule type" value="Genomic_DNA"/>
</dbReference>
<feature type="signal peptide" evidence="2">
    <location>
        <begin position="1"/>
        <end position="23"/>
    </location>
</feature>
<accession>A0A1M5VJM1</accession>
<feature type="chain" id="PRO_5012861449" evidence="2">
    <location>
        <begin position="24"/>
        <end position="1145"/>
    </location>
</feature>
<evidence type="ECO:0000256" key="1">
    <source>
        <dbReference type="SAM" id="MobiDB-lite"/>
    </source>
</evidence>
<feature type="region of interest" description="Disordered" evidence="1">
    <location>
        <begin position="1004"/>
        <end position="1023"/>
    </location>
</feature>
<dbReference type="AlphaFoldDB" id="A0A1M5VJM1"/>
<protein>
    <submittedName>
        <fullName evidence="3">YD repeat-containing protein</fullName>
    </submittedName>
</protein>
<name>A0A1M5VJM1_9BACT</name>